<comment type="function">
    <text evidence="9">S-adenosyl-L-methionine-dependent 2'-O-ribose methyltransferase that catalyzes the formation of 2'-O-methylguanosine at position 18 (Gm18) in a subset of tRNA. Selectively mediates Gm18 methylation of tRNAGln-TTG/CTG and tRNASer-TGA/GCT. Gm18 modification can enhance the stability of modified tRNAs.</text>
</comment>
<evidence type="ECO:0000256" key="13">
    <source>
        <dbReference type="SAM" id="MobiDB-lite"/>
    </source>
</evidence>
<comment type="subunit">
    <text evidence="2">Monomer and homodimer.</text>
</comment>
<dbReference type="SUPFAM" id="SSF48371">
    <property type="entry name" value="ARM repeat"/>
    <property type="match status" value="1"/>
</dbReference>
<keyword evidence="6" id="KW-0694">RNA-binding</keyword>
<keyword evidence="5" id="KW-0949">S-adenosyl-L-methionine</keyword>
<proteinExistence type="inferred from homology"/>
<evidence type="ECO:0000256" key="10">
    <source>
        <dbReference type="ARBA" id="ARBA00093594"/>
    </source>
</evidence>
<evidence type="ECO:0000256" key="2">
    <source>
        <dbReference type="ARBA" id="ARBA00011407"/>
    </source>
</evidence>
<dbReference type="FunFam" id="3.40.1280.10:FF:000010">
    <property type="entry name" value="probable methyltransferase TARBP1"/>
    <property type="match status" value="1"/>
</dbReference>
<dbReference type="PANTHER" id="PTHR12029">
    <property type="entry name" value="RNA METHYLTRANSFERASE"/>
    <property type="match status" value="1"/>
</dbReference>
<feature type="domain" description="tRNA/rRNA methyltransferase SpoU type" evidence="14">
    <location>
        <begin position="1585"/>
        <end position="1726"/>
    </location>
</feature>
<keyword evidence="7" id="KW-0007">Acetylation</keyword>
<evidence type="ECO:0000256" key="4">
    <source>
        <dbReference type="ARBA" id="ARBA00022679"/>
    </source>
</evidence>
<organism evidence="16 17">
    <name type="scientific">Petromyzon marinus</name>
    <name type="common">Sea lamprey</name>
    <dbReference type="NCBI Taxonomy" id="7757"/>
    <lineage>
        <taxon>Eukaryota</taxon>
        <taxon>Metazoa</taxon>
        <taxon>Chordata</taxon>
        <taxon>Craniata</taxon>
        <taxon>Vertebrata</taxon>
        <taxon>Cyclostomata</taxon>
        <taxon>Hyperoartia</taxon>
        <taxon>Petromyzontiformes</taxon>
        <taxon>Petromyzontidae</taxon>
        <taxon>Petromyzon</taxon>
    </lineage>
</organism>
<evidence type="ECO:0000256" key="9">
    <source>
        <dbReference type="ARBA" id="ARBA00093361"/>
    </source>
</evidence>
<dbReference type="PANTHER" id="PTHR12029:SF11">
    <property type="entry name" value="METHYLTRANSFERASE TARBP1-RELATED"/>
    <property type="match status" value="1"/>
</dbReference>
<dbReference type="InterPro" id="IPR056921">
    <property type="entry name" value="TARBP1_dom"/>
</dbReference>
<dbReference type="KEGG" id="pmrn:116939683"/>
<dbReference type="Pfam" id="PF25050">
    <property type="entry name" value="TARBP1"/>
    <property type="match status" value="1"/>
</dbReference>
<dbReference type="GO" id="GO:0003723">
    <property type="term" value="F:RNA binding"/>
    <property type="evidence" value="ECO:0007669"/>
    <property type="project" value="UniProtKB-KW"/>
</dbReference>
<feature type="region of interest" description="Disordered" evidence="13">
    <location>
        <begin position="319"/>
        <end position="346"/>
    </location>
</feature>
<evidence type="ECO:0000313" key="16">
    <source>
        <dbReference type="Proteomes" id="UP001318040"/>
    </source>
</evidence>
<evidence type="ECO:0000259" key="14">
    <source>
        <dbReference type="Pfam" id="PF00588"/>
    </source>
</evidence>
<dbReference type="GO" id="GO:0030488">
    <property type="term" value="P:tRNA methylation"/>
    <property type="evidence" value="ECO:0007669"/>
    <property type="project" value="InterPro"/>
</dbReference>
<name>A0AAJ7WPS4_PETMA</name>
<keyword evidence="4" id="KW-0808">Transferase</keyword>
<dbReference type="RefSeq" id="XP_032804293.1">
    <property type="nucleotide sequence ID" value="XM_032948402.1"/>
</dbReference>
<keyword evidence="16" id="KW-1185">Reference proteome</keyword>
<feature type="domain" description="TARBP1" evidence="15">
    <location>
        <begin position="351"/>
        <end position="455"/>
    </location>
</feature>
<comment type="similarity">
    <text evidence="1">Belongs to the class IV-like SAM-binding methyltransferase superfamily. RNA methyltransferase TrmH family.</text>
</comment>
<dbReference type="InterPro" id="IPR016024">
    <property type="entry name" value="ARM-type_fold"/>
</dbReference>
<dbReference type="InterPro" id="IPR029028">
    <property type="entry name" value="Alpha/beta_knot_MTases"/>
</dbReference>
<evidence type="ECO:0000256" key="1">
    <source>
        <dbReference type="ARBA" id="ARBA00007228"/>
    </source>
</evidence>
<keyword evidence="3 17" id="KW-0489">Methyltransferase</keyword>
<comment type="catalytic activity">
    <reaction evidence="8">
        <text>guanosine(18) in tRNA + S-adenosyl-L-methionine = 2'-O-methylguanosine(18) in tRNA + S-adenosyl-L-homocysteine + H(+)</text>
        <dbReference type="Rhea" id="RHEA:20077"/>
        <dbReference type="Rhea" id="RHEA-COMP:10190"/>
        <dbReference type="Rhea" id="RHEA-COMP:10192"/>
        <dbReference type="ChEBI" id="CHEBI:15378"/>
        <dbReference type="ChEBI" id="CHEBI:57856"/>
        <dbReference type="ChEBI" id="CHEBI:59789"/>
        <dbReference type="ChEBI" id="CHEBI:74269"/>
        <dbReference type="ChEBI" id="CHEBI:74445"/>
        <dbReference type="EC" id="2.1.1.34"/>
    </reaction>
    <physiologicalReaction direction="left-to-right" evidence="8">
        <dbReference type="Rhea" id="RHEA:20078"/>
    </physiologicalReaction>
</comment>
<gene>
    <name evidence="17" type="primary">TARBP1</name>
</gene>
<evidence type="ECO:0000256" key="7">
    <source>
        <dbReference type="ARBA" id="ARBA00022990"/>
    </source>
</evidence>
<evidence type="ECO:0000259" key="15">
    <source>
        <dbReference type="Pfam" id="PF25050"/>
    </source>
</evidence>
<dbReference type="GO" id="GO:0141100">
    <property type="term" value="F:tRNA (guanine(18)-2'-O)-methyltransferase activity"/>
    <property type="evidence" value="ECO:0007669"/>
    <property type="project" value="UniProtKB-EC"/>
</dbReference>
<evidence type="ECO:0000256" key="11">
    <source>
        <dbReference type="ARBA" id="ARBA00093636"/>
    </source>
</evidence>
<evidence type="ECO:0000256" key="12">
    <source>
        <dbReference type="ARBA" id="ARBA00093656"/>
    </source>
</evidence>
<dbReference type="InterPro" id="IPR001537">
    <property type="entry name" value="SpoU_MeTrfase"/>
</dbReference>
<evidence type="ECO:0000256" key="5">
    <source>
        <dbReference type="ARBA" id="ARBA00022691"/>
    </source>
</evidence>
<evidence type="ECO:0000256" key="3">
    <source>
        <dbReference type="ARBA" id="ARBA00022603"/>
    </source>
</evidence>
<dbReference type="Proteomes" id="UP001318040">
    <property type="component" value="Chromosome 6"/>
</dbReference>
<dbReference type="EC" id="2.1.1.34" evidence="10"/>
<dbReference type="InterPro" id="IPR045330">
    <property type="entry name" value="TRM3/TARBP1"/>
</dbReference>
<evidence type="ECO:0000256" key="8">
    <source>
        <dbReference type="ARBA" id="ARBA00093266"/>
    </source>
</evidence>
<dbReference type="Gene3D" id="3.40.1280.10">
    <property type="match status" value="1"/>
</dbReference>
<dbReference type="CDD" id="cd18091">
    <property type="entry name" value="SpoU-like_TRM3-like"/>
    <property type="match status" value="1"/>
</dbReference>
<reference evidence="17" key="1">
    <citation type="submission" date="2025-08" db="UniProtKB">
        <authorList>
            <consortium name="RefSeq"/>
        </authorList>
    </citation>
    <scope>IDENTIFICATION</scope>
    <source>
        <tissue evidence="17">Sperm</tissue>
    </source>
</reference>
<sequence>MSTVLASCLLRCLGSLPPARVLEELTWGAEELPQTEQVEALLHVVRALAPEREKEPPGPHGQTTESEGLDGGRGSQGHVGNPRGDVNATCPIAVDPDLASAVDKLVLSSCLPALCRIQTEHTWSWTEPLPQGDCEVVARRQTQKRLLHLLCRLLARCLRLCGDASGELVVARCVSDIHAHNDEKASGWAPRGDAGVPLGGSGGTAADGGGVETLDVHVAVELLCYVVRSLGPRAVSGATVRVVSQALAVSEEALATRALSRLVPALLAAQRDREAAAALLRTLWGDLAEKRLDDTARSPSSVSRALLFLCTMSDCVLPTSDPQGERSPKAAQGGGEDQATAPDARPQGLVDLRTSAAFWRTLQDGLRHAVPLSRKRAVFLLKRAVDVSESLSRDVTCSDDDDRDGVPVFWWSVEAAPALLPVWESYILVLETLEENQLHVVKPVLPRLRALVEATVAPGAGPPRAALASSWLCVVLGRVFDSENKMVLREGVKLCLSLDVTRRPSLGQPFLEFICGPLMDALLDINLYQRCAGQPIGSCPAIGCLLETFLPCCAAALPVQRRGAFLLQALSGIVHRHWSTVPLLFLSQALAAVPACPAWGPEGLLVLREVVRCVLTTQQVLLRGAAQCFLLQAAVRLTDSSRVSLGDVLALLACVREDEALGRGTSLWAQVCEWLRVNDSEFAPCDVGAAPPTASATALNRFTLHSIRTFLKVPADEAGGAGALLPDPQESHRVALTILLAADADAGAPPRSDCSRPGEAEPLAEFLAPLTDTLRRLGSYAYLPRAKADRSLLLLLALLQKTEPRGGAEHAGSGADTVRSVLRDAAQACAEGLLQYLLRQLTYEMEQERDLERADLHLDVLTALVRVLGEGPPGVAPFLVDFISRLVRASLETLQGRPEEAQTAPQLLQRAVAAASLAWTCGVVAVTPDLRRGCRVALEAAARHATSTPLNQTLARPTGTLAARPEDGGAGGRGWGRVAARFIGDQWRCQYHMLSGREDPARTTLMPLLRGCLEALALLPADSALAVLRCLQPLLPQMCDDGEGGDVAEGATEEWASEARLGLCEHALQLAWKTVRDLGNDPQAFWPALGAFVRAAFAPRLLALRVDDPVAGRLAGALAQLSGDLVRMAETKLGVFNVLVTHCCQTWLPPYGGPPEGGEEASVKDACSSALNHVALLAEAVLFGPVFRKEQRVLNDANSFVEKLGEGCAANAVVACSESKDDYMVRVTALGFLHSLNPANPTQAKLSRAVLLTLLEKDRAMAAGKARCFANSDQHRARNRLWQAVLLLLPSQSPDEVERVFARACAATADDNQPSVAYLLEWALVLTLNRRPHLLGDLVAALAYDPEKNKSCVCSLLSVLAHFPTVAASNSDKQDAGLRCLRAVLPWCMSHSFLVRLYALLTLGRVWGAACAPGAAERPAGPAEGELRALAPLVEVCLRGAACMPAAGNIGRNWQKLQQHFFFNTFEPLLDYSVETIFWTFPRLSELSDDEWLWVGRFEALPWRRHAWPGAPPLANPRRELEAVHDTAWVLRERGSVTQDTDGVGDGDVQKKFVSWRGGLADPDLRGASLQEQRSARLGPPGGGLLVVASLVDKSTNLGGLCRTCEILGASALVLGGRHHVSDRQFQALSVTAEQWLPILEVKPHALAAFLQEKKEDGYSIVGAEQTANSHDLTAFRFPARTLLLLGNEREGVPAGLLQQLDACVQIPQLGVVRSLNVHVSGALLVWEYARQHLLCPR</sequence>
<evidence type="ECO:0000313" key="17">
    <source>
        <dbReference type="RefSeq" id="XP_032804293.1"/>
    </source>
</evidence>
<dbReference type="InterPro" id="IPR029026">
    <property type="entry name" value="tRNA_m1G_MTases_N"/>
</dbReference>
<feature type="region of interest" description="Disordered" evidence="13">
    <location>
        <begin position="50"/>
        <end position="82"/>
    </location>
</feature>
<accession>A0AAJ7WPS4</accession>
<dbReference type="SUPFAM" id="SSF75217">
    <property type="entry name" value="alpha/beta knot"/>
    <property type="match status" value="1"/>
</dbReference>
<evidence type="ECO:0000256" key="6">
    <source>
        <dbReference type="ARBA" id="ARBA00022884"/>
    </source>
</evidence>
<dbReference type="CTD" id="6894"/>
<dbReference type="InterPro" id="IPR044748">
    <property type="entry name" value="Trm3/TARBP1_C"/>
</dbReference>
<dbReference type="Pfam" id="PF00588">
    <property type="entry name" value="SpoU_methylase"/>
    <property type="match status" value="1"/>
</dbReference>
<protein>
    <recommendedName>
        <fullName evidence="11">tRNA (guanosine(18)-2'-O)-methyltransferase TARBP1</fullName>
        <ecNumber evidence="10">2.1.1.34</ecNumber>
    </recommendedName>
    <alternativeName>
        <fullName evidence="12">TAR RNA-binding protein 1</fullName>
    </alternativeName>
</protein>